<evidence type="ECO:0000256" key="1">
    <source>
        <dbReference type="SAM" id="Phobius"/>
    </source>
</evidence>
<reference evidence="3" key="1">
    <citation type="submission" date="2022-10" db="EMBL/GenBank/DDBJ databases">
        <title>Genome assembly of Pristionchus species.</title>
        <authorList>
            <person name="Yoshida K."/>
            <person name="Sommer R.J."/>
        </authorList>
    </citation>
    <scope>NUCLEOTIDE SEQUENCE [LARGE SCALE GENOMIC DNA]</scope>
    <source>
        <strain evidence="3">RS5460</strain>
    </source>
</reference>
<name>A0AAN4ZPP0_9BILA</name>
<comment type="caution">
    <text evidence="2">The sequence shown here is derived from an EMBL/GenBank/DDBJ whole genome shotgun (WGS) entry which is preliminary data.</text>
</comment>
<evidence type="ECO:0000313" key="2">
    <source>
        <dbReference type="EMBL" id="GMR42117.1"/>
    </source>
</evidence>
<keyword evidence="3" id="KW-1185">Reference proteome</keyword>
<keyword evidence="1" id="KW-0472">Membrane</keyword>
<keyword evidence="1" id="KW-1133">Transmembrane helix</keyword>
<organism evidence="2 3">
    <name type="scientific">Pristionchus mayeri</name>
    <dbReference type="NCBI Taxonomy" id="1317129"/>
    <lineage>
        <taxon>Eukaryota</taxon>
        <taxon>Metazoa</taxon>
        <taxon>Ecdysozoa</taxon>
        <taxon>Nematoda</taxon>
        <taxon>Chromadorea</taxon>
        <taxon>Rhabditida</taxon>
        <taxon>Rhabditina</taxon>
        <taxon>Diplogasteromorpha</taxon>
        <taxon>Diplogasteroidea</taxon>
        <taxon>Neodiplogasteridae</taxon>
        <taxon>Pristionchus</taxon>
    </lineage>
</organism>
<protein>
    <submittedName>
        <fullName evidence="2">Uncharacterized protein</fullName>
    </submittedName>
</protein>
<dbReference type="EMBL" id="BTRK01000003">
    <property type="protein sequence ID" value="GMR42117.1"/>
    <property type="molecule type" value="Genomic_DNA"/>
</dbReference>
<feature type="non-terminal residue" evidence="2">
    <location>
        <position position="331"/>
    </location>
</feature>
<feature type="transmembrane region" description="Helical" evidence="1">
    <location>
        <begin position="118"/>
        <end position="137"/>
    </location>
</feature>
<evidence type="ECO:0000313" key="3">
    <source>
        <dbReference type="Proteomes" id="UP001328107"/>
    </source>
</evidence>
<sequence>SVFSADCVLDRFECDQYGECPIHRQHQVDCDGNKEGLVLAVFHSGFEYGYMQVKKLGCDSSNGWWTVNGKSLPSSAIVDCVWPMELETSSVVTDRWLQSPTTVNGRALSDVGPTVRNAAAIVAVMAFVVVVIGVIIVNTRLKGPKTRIVTRELRSLYRSLLNDEARIDAIKAEMEYKSVDCEAAGLALYQFYKLEGDCDLELHMHWTSLSWPNRNLLIERALLHRAFFGLKVLYDKFDLPENEMDSEARPGLKEKIIKASKTYKSFVEKWTASELLHSLAFASLSKADLDAFRKNEVKRKIIRPKPTKENSVSGITELVATDAPGADASRK</sequence>
<gene>
    <name evidence="2" type="ORF">PMAYCL1PPCAC_12312</name>
</gene>
<dbReference type="AlphaFoldDB" id="A0AAN4ZPP0"/>
<accession>A0AAN4ZPP0</accession>
<proteinExistence type="predicted"/>
<dbReference type="Proteomes" id="UP001328107">
    <property type="component" value="Unassembled WGS sequence"/>
</dbReference>
<feature type="non-terminal residue" evidence="2">
    <location>
        <position position="1"/>
    </location>
</feature>
<keyword evidence="1" id="KW-0812">Transmembrane</keyword>